<dbReference type="InterPro" id="IPR003374">
    <property type="entry name" value="ApbE-like_sf"/>
</dbReference>
<dbReference type="Proteomes" id="UP000176923">
    <property type="component" value="Unassembled WGS sequence"/>
</dbReference>
<evidence type="ECO:0000256" key="8">
    <source>
        <dbReference type="ARBA" id="ARBA00022842"/>
    </source>
</evidence>
<dbReference type="AlphaFoldDB" id="A0A1F5ZVS4"/>
<protein>
    <recommendedName>
        <fullName evidence="3">FAD:protein FMN transferase</fullName>
        <ecNumber evidence="2">2.7.1.180</ecNumber>
    </recommendedName>
    <alternativeName>
        <fullName evidence="9">Flavin transferase</fullName>
    </alternativeName>
</protein>
<dbReference type="Pfam" id="PF02424">
    <property type="entry name" value="ApbE"/>
    <property type="match status" value="1"/>
</dbReference>
<keyword evidence="6" id="KW-0479">Metal-binding</keyword>
<evidence type="ECO:0000256" key="9">
    <source>
        <dbReference type="ARBA" id="ARBA00031306"/>
    </source>
</evidence>
<dbReference type="GO" id="GO:0016740">
    <property type="term" value="F:transferase activity"/>
    <property type="evidence" value="ECO:0007669"/>
    <property type="project" value="UniProtKB-KW"/>
</dbReference>
<dbReference type="EMBL" id="MFJL01000011">
    <property type="protein sequence ID" value="OGG16586.1"/>
    <property type="molecule type" value="Genomic_DNA"/>
</dbReference>
<comment type="cofactor">
    <cofactor evidence="1">
        <name>Mg(2+)</name>
        <dbReference type="ChEBI" id="CHEBI:18420"/>
    </cofactor>
</comment>
<keyword evidence="4" id="KW-0285">Flavoprotein</keyword>
<evidence type="ECO:0000256" key="4">
    <source>
        <dbReference type="ARBA" id="ARBA00022630"/>
    </source>
</evidence>
<evidence type="ECO:0000256" key="2">
    <source>
        <dbReference type="ARBA" id="ARBA00011955"/>
    </source>
</evidence>
<dbReference type="InterPro" id="IPR024932">
    <property type="entry name" value="ApbE"/>
</dbReference>
<evidence type="ECO:0000256" key="7">
    <source>
        <dbReference type="ARBA" id="ARBA00022827"/>
    </source>
</evidence>
<evidence type="ECO:0000256" key="10">
    <source>
        <dbReference type="ARBA" id="ARBA00048540"/>
    </source>
</evidence>
<comment type="catalytic activity">
    <reaction evidence="10">
        <text>L-threonyl-[protein] + FAD = FMN-L-threonyl-[protein] + AMP + H(+)</text>
        <dbReference type="Rhea" id="RHEA:36847"/>
        <dbReference type="Rhea" id="RHEA-COMP:11060"/>
        <dbReference type="Rhea" id="RHEA-COMP:11061"/>
        <dbReference type="ChEBI" id="CHEBI:15378"/>
        <dbReference type="ChEBI" id="CHEBI:30013"/>
        <dbReference type="ChEBI" id="CHEBI:57692"/>
        <dbReference type="ChEBI" id="CHEBI:74257"/>
        <dbReference type="ChEBI" id="CHEBI:456215"/>
        <dbReference type="EC" id="2.7.1.180"/>
    </reaction>
</comment>
<dbReference type="STRING" id="1798382.A3D77_06270"/>
<keyword evidence="8" id="KW-0460">Magnesium</keyword>
<accession>A0A1F5ZVS4</accession>
<dbReference type="Gene3D" id="3.10.520.10">
    <property type="entry name" value="ApbE-like domains"/>
    <property type="match status" value="1"/>
</dbReference>
<name>A0A1F5ZVS4_9BACT</name>
<evidence type="ECO:0000256" key="5">
    <source>
        <dbReference type="ARBA" id="ARBA00022679"/>
    </source>
</evidence>
<dbReference type="PANTHER" id="PTHR30040:SF2">
    <property type="entry name" value="FAD:PROTEIN FMN TRANSFERASE"/>
    <property type="match status" value="1"/>
</dbReference>
<evidence type="ECO:0000313" key="11">
    <source>
        <dbReference type="EMBL" id="OGG16586.1"/>
    </source>
</evidence>
<gene>
    <name evidence="11" type="ORF">A3D77_06270</name>
</gene>
<dbReference type="EC" id="2.7.1.180" evidence="2"/>
<proteinExistence type="predicted"/>
<evidence type="ECO:0000256" key="6">
    <source>
        <dbReference type="ARBA" id="ARBA00022723"/>
    </source>
</evidence>
<evidence type="ECO:0000313" key="12">
    <source>
        <dbReference type="Proteomes" id="UP000176923"/>
    </source>
</evidence>
<keyword evidence="7" id="KW-0274">FAD</keyword>
<evidence type="ECO:0000256" key="3">
    <source>
        <dbReference type="ARBA" id="ARBA00016337"/>
    </source>
</evidence>
<organism evidence="11 12">
    <name type="scientific">Candidatus Gottesmanbacteria bacterium RIFCSPHIGHO2_02_FULL_39_11</name>
    <dbReference type="NCBI Taxonomy" id="1798382"/>
    <lineage>
        <taxon>Bacteria</taxon>
        <taxon>Candidatus Gottesmaniibacteriota</taxon>
    </lineage>
</organism>
<reference evidence="11 12" key="1">
    <citation type="journal article" date="2016" name="Nat. Commun.">
        <title>Thousands of microbial genomes shed light on interconnected biogeochemical processes in an aquifer system.</title>
        <authorList>
            <person name="Anantharaman K."/>
            <person name="Brown C.T."/>
            <person name="Hug L.A."/>
            <person name="Sharon I."/>
            <person name="Castelle C.J."/>
            <person name="Probst A.J."/>
            <person name="Thomas B.C."/>
            <person name="Singh A."/>
            <person name="Wilkins M.J."/>
            <person name="Karaoz U."/>
            <person name="Brodie E.L."/>
            <person name="Williams K.H."/>
            <person name="Hubbard S.S."/>
            <person name="Banfield J.F."/>
        </authorList>
    </citation>
    <scope>NUCLEOTIDE SEQUENCE [LARGE SCALE GENOMIC DNA]</scope>
</reference>
<evidence type="ECO:0000256" key="1">
    <source>
        <dbReference type="ARBA" id="ARBA00001946"/>
    </source>
</evidence>
<dbReference type="SUPFAM" id="SSF143631">
    <property type="entry name" value="ApbE-like"/>
    <property type="match status" value="1"/>
</dbReference>
<keyword evidence="5" id="KW-0808">Transferase</keyword>
<dbReference type="GO" id="GO:0046872">
    <property type="term" value="F:metal ion binding"/>
    <property type="evidence" value="ECO:0007669"/>
    <property type="project" value="UniProtKB-KW"/>
</dbReference>
<comment type="caution">
    <text evidence="11">The sequence shown here is derived from an EMBL/GenBank/DDBJ whole genome shotgun (WGS) entry which is preliminary data.</text>
</comment>
<sequence length="290" mass="33143">MQYEFDAIGTRWQIDLYSSLSSSKKKNLLNKIKDTIFEFDSVYSRFRQDSLITRMSRKTGIYNLPSHADFLFSLYERLYYLTDGAFTPLIGQILSDAGYDRNYSLISTRKLNHPPLWRDAMEYDALKLNLKKPALLDFGAAGKGYLVDIVGNLLHKEKIYSYCIDAGGDILYKSKEYKPLRVGLENPNNLKQVIGVASILNKSICASAGNRRKWGKFNHIIDPHTLSSPTNILATWAIADIAVLADALSTCLFFIQPEVLKKEYNFEYLMLNSDFSIEKSPNFSSEIFYK</sequence>
<dbReference type="PANTHER" id="PTHR30040">
    <property type="entry name" value="THIAMINE BIOSYNTHESIS LIPOPROTEIN APBE"/>
    <property type="match status" value="1"/>
</dbReference>